<dbReference type="EMBL" id="GBRH01262795">
    <property type="protein sequence ID" value="JAD35100.1"/>
    <property type="molecule type" value="Transcribed_RNA"/>
</dbReference>
<sequence length="24" mass="2839">MQAMHPGYLWYNACCSFFNCSLHD</sequence>
<name>A0A0A8ZEH1_ARUDO</name>
<organism evidence="1">
    <name type="scientific">Arundo donax</name>
    <name type="common">Giant reed</name>
    <name type="synonym">Donax arundinaceus</name>
    <dbReference type="NCBI Taxonomy" id="35708"/>
    <lineage>
        <taxon>Eukaryota</taxon>
        <taxon>Viridiplantae</taxon>
        <taxon>Streptophyta</taxon>
        <taxon>Embryophyta</taxon>
        <taxon>Tracheophyta</taxon>
        <taxon>Spermatophyta</taxon>
        <taxon>Magnoliopsida</taxon>
        <taxon>Liliopsida</taxon>
        <taxon>Poales</taxon>
        <taxon>Poaceae</taxon>
        <taxon>PACMAD clade</taxon>
        <taxon>Arundinoideae</taxon>
        <taxon>Arundineae</taxon>
        <taxon>Arundo</taxon>
    </lineage>
</organism>
<protein>
    <submittedName>
        <fullName evidence="1">Uncharacterized protein</fullName>
    </submittedName>
</protein>
<dbReference type="AlphaFoldDB" id="A0A0A8ZEH1"/>
<accession>A0A0A8ZEH1</accession>
<evidence type="ECO:0000313" key="1">
    <source>
        <dbReference type="EMBL" id="JAD35100.1"/>
    </source>
</evidence>
<proteinExistence type="predicted"/>
<reference evidence="1" key="2">
    <citation type="journal article" date="2015" name="Data Brief">
        <title>Shoot transcriptome of the giant reed, Arundo donax.</title>
        <authorList>
            <person name="Barrero R.A."/>
            <person name="Guerrero F.D."/>
            <person name="Moolhuijzen P."/>
            <person name="Goolsby J.A."/>
            <person name="Tidwell J."/>
            <person name="Bellgard S.E."/>
            <person name="Bellgard M.I."/>
        </authorList>
    </citation>
    <scope>NUCLEOTIDE SEQUENCE</scope>
    <source>
        <tissue evidence="1">Shoot tissue taken approximately 20 cm above the soil surface</tissue>
    </source>
</reference>
<reference evidence="1" key="1">
    <citation type="submission" date="2014-09" db="EMBL/GenBank/DDBJ databases">
        <authorList>
            <person name="Magalhaes I.L.F."/>
            <person name="Oliveira U."/>
            <person name="Santos F.R."/>
            <person name="Vidigal T.H.D.A."/>
            <person name="Brescovit A.D."/>
            <person name="Santos A.J."/>
        </authorList>
    </citation>
    <scope>NUCLEOTIDE SEQUENCE</scope>
    <source>
        <tissue evidence="1">Shoot tissue taken approximately 20 cm above the soil surface</tissue>
    </source>
</reference>